<dbReference type="InterPro" id="IPR031993">
    <property type="entry name" value="DUF4789"/>
</dbReference>
<dbReference type="AlphaFoldDB" id="A0A226EYV7"/>
<keyword evidence="4" id="KW-1185">Reference proteome</keyword>
<dbReference type="Pfam" id="PF16033">
    <property type="entry name" value="DUF4789"/>
    <property type="match status" value="2"/>
</dbReference>
<dbReference type="OrthoDB" id="6328618at2759"/>
<accession>A0A226EYV7</accession>
<sequence>MYLLLTFVICLIAGASCEHAGLAKALNKSEHLSADQLAEGVEVDESFIQIPSDQDSYPSSQGCPSPTDGYPWVKFGTPARCYLTGFQGPCPLHMKLFYNLNSPEFGYCQCDCFENDPTSPDEYYCMRKATEWAWETELRAYGFSLETKVCYPLFSQGPCKSDEWFVMDSSEKISTCEKRPCRHPRDSNELIFLSNGTKSCQKLGEDCKSECQPEVNKENDNYKFAFVQGTWIPQCIQYESLGGGGGFVATVGELSCEEGFTFSKLLGNPTDYKNIHGDRIDKEQPKKNFLKTSKDHTHHEASQAWNPKKFTKFQRKPGSLLTMSRLKRYAPEKWELIGSVVHPLSEIQFNGIDWTSQQDSARIYSAKNDPSVAKKRNSGLYLQSELVIILDGFEPPEYEKWSKLGAKVCSKPRRSAEACKKFLTPECHKMSLESVRSDANGMVHSGIAKILRNIESLMAQKLSEGVEVDNSFIPIYSDHDSHPSSRGCPSPTNKQAWVKFGTPPRCYLTGYQGPCPLHMKLFYNINSPEFGYCQCDCFPSNVTSRDEYYCMRNVTDSNYGTELRAYGFYADTKLCYPLFSQGPCKSDEWFVMDSSEKISTCEKRPCRPPRDSNELMFFSNGTKSCQKLHAGCRPESPDDSANYKFTFVRGTWIPQCIMYLGGGGGFVGSVGELDCQEGFTFSKLLQKCVPPFKKLRGNVG</sequence>
<name>A0A226EYV7_FOLCA</name>
<dbReference type="Proteomes" id="UP000198287">
    <property type="component" value="Unassembled WGS sequence"/>
</dbReference>
<evidence type="ECO:0000259" key="2">
    <source>
        <dbReference type="Pfam" id="PF16033"/>
    </source>
</evidence>
<gene>
    <name evidence="3" type="ORF">Fcan01_00006</name>
</gene>
<dbReference type="PANTHER" id="PTHR21177">
    <property type="entry name" value="IP06524P-RELATED"/>
    <property type="match status" value="1"/>
</dbReference>
<evidence type="ECO:0000313" key="4">
    <source>
        <dbReference type="Proteomes" id="UP000198287"/>
    </source>
</evidence>
<reference evidence="3 4" key="1">
    <citation type="submission" date="2015-12" db="EMBL/GenBank/DDBJ databases">
        <title>The genome of Folsomia candida.</title>
        <authorList>
            <person name="Faddeeva A."/>
            <person name="Derks M.F."/>
            <person name="Anvar Y."/>
            <person name="Smit S."/>
            <person name="Van Straalen N."/>
            <person name="Roelofs D."/>
        </authorList>
    </citation>
    <scope>NUCLEOTIDE SEQUENCE [LARGE SCALE GENOMIC DNA]</scope>
    <source>
        <strain evidence="3 4">VU population</strain>
        <tissue evidence="3">Whole body</tissue>
    </source>
</reference>
<feature type="signal peptide" evidence="1">
    <location>
        <begin position="1"/>
        <end position="17"/>
    </location>
</feature>
<feature type="domain" description="DUF4789" evidence="2">
    <location>
        <begin position="105"/>
        <end position="204"/>
    </location>
</feature>
<comment type="caution">
    <text evidence="3">The sequence shown here is derived from an EMBL/GenBank/DDBJ whole genome shotgun (WGS) entry which is preliminary data.</text>
</comment>
<organism evidence="3 4">
    <name type="scientific">Folsomia candida</name>
    <name type="common">Springtail</name>
    <dbReference type="NCBI Taxonomy" id="158441"/>
    <lineage>
        <taxon>Eukaryota</taxon>
        <taxon>Metazoa</taxon>
        <taxon>Ecdysozoa</taxon>
        <taxon>Arthropoda</taxon>
        <taxon>Hexapoda</taxon>
        <taxon>Collembola</taxon>
        <taxon>Entomobryomorpha</taxon>
        <taxon>Isotomoidea</taxon>
        <taxon>Isotomidae</taxon>
        <taxon>Proisotominae</taxon>
        <taxon>Folsomia</taxon>
    </lineage>
</organism>
<evidence type="ECO:0000313" key="3">
    <source>
        <dbReference type="EMBL" id="OXA61826.1"/>
    </source>
</evidence>
<dbReference type="EMBL" id="LNIX01000001">
    <property type="protein sequence ID" value="OXA61826.1"/>
    <property type="molecule type" value="Genomic_DNA"/>
</dbReference>
<evidence type="ECO:0000256" key="1">
    <source>
        <dbReference type="SAM" id="SignalP"/>
    </source>
</evidence>
<keyword evidence="1" id="KW-0732">Signal</keyword>
<proteinExistence type="predicted"/>
<protein>
    <recommendedName>
        <fullName evidence="2">DUF4789 domain-containing protein</fullName>
    </recommendedName>
</protein>
<feature type="domain" description="DUF4789" evidence="2">
    <location>
        <begin position="566"/>
        <end position="613"/>
    </location>
</feature>
<feature type="chain" id="PRO_5012149613" description="DUF4789 domain-containing protein" evidence="1">
    <location>
        <begin position="18"/>
        <end position="700"/>
    </location>
</feature>